<reference evidence="1" key="1">
    <citation type="journal article" date="2017" name="Parasit. Vectors">
        <title>Sialotranscriptomics of Rhipicephalus zambeziensis reveals intricate expression profiles of secretory proteins and suggests tight temporal transcriptional regulation during blood-feeding.</title>
        <authorList>
            <person name="de Castro M.H."/>
            <person name="de Klerk D."/>
            <person name="Pienaar R."/>
            <person name="Rees D.J.G."/>
            <person name="Mans B.J."/>
        </authorList>
    </citation>
    <scope>NUCLEOTIDE SEQUENCE</scope>
    <source>
        <tissue evidence="1">Salivary glands</tissue>
    </source>
</reference>
<dbReference type="AlphaFoldDB" id="A0A224YJK3"/>
<organism evidence="1">
    <name type="scientific">Rhipicephalus zambeziensis</name>
    <dbReference type="NCBI Taxonomy" id="60191"/>
    <lineage>
        <taxon>Eukaryota</taxon>
        <taxon>Metazoa</taxon>
        <taxon>Ecdysozoa</taxon>
        <taxon>Arthropoda</taxon>
        <taxon>Chelicerata</taxon>
        <taxon>Arachnida</taxon>
        <taxon>Acari</taxon>
        <taxon>Parasitiformes</taxon>
        <taxon>Ixodida</taxon>
        <taxon>Ixodoidea</taxon>
        <taxon>Ixodidae</taxon>
        <taxon>Rhipicephalinae</taxon>
        <taxon>Rhipicephalus</taxon>
        <taxon>Rhipicephalus</taxon>
    </lineage>
</organism>
<evidence type="ECO:0000313" key="1">
    <source>
        <dbReference type="EMBL" id="MAA17838.1"/>
    </source>
</evidence>
<sequence>MDKKLSMLDAMHYIASAWDAVTPETVANSFRYCGFKRSGACSTSEAAVPVHYEPEFDSLELPGSITDYVGADDDVAVCSAVSLDDIIETVHPDSAETSDEEERDDTAEACASVQTYVDVLYYVDNIQQFACACDEIGD</sequence>
<dbReference type="EMBL" id="GFPF01006692">
    <property type="protein sequence ID" value="MAA17838.1"/>
    <property type="molecule type" value="Transcribed_RNA"/>
</dbReference>
<proteinExistence type="predicted"/>
<name>A0A224YJK3_9ACAR</name>
<protein>
    <submittedName>
        <fullName evidence="1">Centromere protein B</fullName>
    </submittedName>
</protein>
<accession>A0A224YJK3</accession>